<gene>
    <name evidence="9" type="ORF">KDB89_04880</name>
</gene>
<feature type="domain" description="EamA" evidence="8">
    <location>
        <begin position="159"/>
        <end position="291"/>
    </location>
</feature>
<proteinExistence type="inferred from homology"/>
<evidence type="ECO:0000256" key="5">
    <source>
        <dbReference type="ARBA" id="ARBA00022989"/>
    </source>
</evidence>
<feature type="transmembrane region" description="Helical" evidence="7">
    <location>
        <begin position="39"/>
        <end position="58"/>
    </location>
</feature>
<feature type="transmembrane region" description="Helical" evidence="7">
    <location>
        <begin position="276"/>
        <end position="295"/>
    </location>
</feature>
<feature type="domain" description="EamA" evidence="8">
    <location>
        <begin position="11"/>
        <end position="143"/>
    </location>
</feature>
<dbReference type="InterPro" id="IPR000620">
    <property type="entry name" value="EamA_dom"/>
</dbReference>
<feature type="transmembrane region" description="Helical" evidence="7">
    <location>
        <begin position="221"/>
        <end position="239"/>
    </location>
</feature>
<evidence type="ECO:0000313" key="9">
    <source>
        <dbReference type="EMBL" id="QXT63807.1"/>
    </source>
</evidence>
<protein>
    <submittedName>
        <fullName evidence="9">DMT family transporter</fullName>
    </submittedName>
</protein>
<dbReference type="Pfam" id="PF00892">
    <property type="entry name" value="EamA"/>
    <property type="match status" value="2"/>
</dbReference>
<keyword evidence="6 7" id="KW-0472">Membrane</keyword>
<evidence type="ECO:0000256" key="7">
    <source>
        <dbReference type="SAM" id="Phobius"/>
    </source>
</evidence>
<evidence type="ECO:0000256" key="4">
    <source>
        <dbReference type="ARBA" id="ARBA00022692"/>
    </source>
</evidence>
<feature type="transmembrane region" description="Helical" evidence="7">
    <location>
        <begin position="70"/>
        <end position="88"/>
    </location>
</feature>
<reference evidence="9 10" key="1">
    <citation type="submission" date="2021-07" db="EMBL/GenBank/DDBJ databases">
        <title>complete genome sequencing of Tessaracoccus sp.J1M15.</title>
        <authorList>
            <person name="Bae J.-W."/>
            <person name="Kim D.-y."/>
        </authorList>
    </citation>
    <scope>NUCLEOTIDE SEQUENCE [LARGE SCALE GENOMIC DNA]</scope>
    <source>
        <strain evidence="9 10">J1M15</strain>
    </source>
</reference>
<feature type="transmembrane region" description="Helical" evidence="7">
    <location>
        <begin position="94"/>
        <end position="115"/>
    </location>
</feature>
<evidence type="ECO:0000259" key="8">
    <source>
        <dbReference type="Pfam" id="PF00892"/>
    </source>
</evidence>
<dbReference type="RefSeq" id="WP_219083734.1">
    <property type="nucleotide sequence ID" value="NZ_CP079216.1"/>
</dbReference>
<dbReference type="PANTHER" id="PTHR42920:SF11">
    <property type="entry name" value="INNER MEMBRANE PROTEIN YTFF"/>
    <property type="match status" value="1"/>
</dbReference>
<accession>A0ABX8SK99</accession>
<evidence type="ECO:0000256" key="3">
    <source>
        <dbReference type="ARBA" id="ARBA00022475"/>
    </source>
</evidence>
<comment type="subcellular location">
    <subcellularLocation>
        <location evidence="1">Cell membrane</location>
        <topology evidence="1">Multi-pass membrane protein</topology>
    </subcellularLocation>
</comment>
<keyword evidence="10" id="KW-1185">Reference proteome</keyword>
<organism evidence="9 10">
    <name type="scientific">Tessaracoccus palaemonis</name>
    <dbReference type="NCBI Taxonomy" id="2829499"/>
    <lineage>
        <taxon>Bacteria</taxon>
        <taxon>Bacillati</taxon>
        <taxon>Actinomycetota</taxon>
        <taxon>Actinomycetes</taxon>
        <taxon>Propionibacteriales</taxon>
        <taxon>Propionibacteriaceae</taxon>
        <taxon>Tessaracoccus</taxon>
    </lineage>
</organism>
<evidence type="ECO:0000256" key="1">
    <source>
        <dbReference type="ARBA" id="ARBA00004651"/>
    </source>
</evidence>
<keyword evidence="4 7" id="KW-0812">Transmembrane</keyword>
<feature type="transmembrane region" description="Helical" evidence="7">
    <location>
        <begin position="190"/>
        <end position="215"/>
    </location>
</feature>
<dbReference type="EMBL" id="CP079216">
    <property type="protein sequence ID" value="QXT63807.1"/>
    <property type="molecule type" value="Genomic_DNA"/>
</dbReference>
<evidence type="ECO:0000256" key="2">
    <source>
        <dbReference type="ARBA" id="ARBA00007362"/>
    </source>
</evidence>
<dbReference type="InterPro" id="IPR051258">
    <property type="entry name" value="Diverse_Substrate_Transporter"/>
</dbReference>
<evidence type="ECO:0000256" key="6">
    <source>
        <dbReference type="ARBA" id="ARBA00023136"/>
    </source>
</evidence>
<keyword evidence="5 7" id="KW-1133">Transmembrane helix</keyword>
<dbReference type="PANTHER" id="PTHR42920">
    <property type="entry name" value="OS03G0707200 PROTEIN-RELATED"/>
    <property type="match status" value="1"/>
</dbReference>
<feature type="transmembrane region" description="Helical" evidence="7">
    <location>
        <begin position="157"/>
        <end position="178"/>
    </location>
</feature>
<feature type="transmembrane region" description="Helical" evidence="7">
    <location>
        <begin position="127"/>
        <end position="145"/>
    </location>
</feature>
<evidence type="ECO:0000313" key="10">
    <source>
        <dbReference type="Proteomes" id="UP000824504"/>
    </source>
</evidence>
<comment type="similarity">
    <text evidence="2">Belongs to the EamA transporter family.</text>
</comment>
<dbReference type="Proteomes" id="UP000824504">
    <property type="component" value="Chromosome"/>
</dbReference>
<sequence>MTTRSHPGATLGVLALLVTSILWGTTGTAATFSTAGPLATGAAALGIGGLLQAAVAVPQLRTERRALVRRWRLLALGGVSVAVYPLAFYSAMHLAGVAVGCAVALASAPLFAGLLEVVVDRARLTRWWGLAAALGVVGSALLSLAELGESRQAALETALGVGLGLLAGLTYATYSWVARTLMRDGVTRSASMGAVFGVGGLLLMPVLAATGAPLLASGQNLAVAAYMALVPMFLGYVLFGFGLTRVQASTATTVTLAEPAVAALLAVWIVGERLPLMGWVGLALIGAVLVILAAAPTNRRDLS</sequence>
<name>A0ABX8SK99_9ACTN</name>
<feature type="transmembrane region" description="Helical" evidence="7">
    <location>
        <begin position="251"/>
        <end position="270"/>
    </location>
</feature>
<keyword evidence="3" id="KW-1003">Cell membrane</keyword>